<dbReference type="SMART" id="SM00481">
    <property type="entry name" value="POLIIIAc"/>
    <property type="match status" value="1"/>
</dbReference>
<dbReference type="NCBIfam" id="NF006702">
    <property type="entry name" value="PRK09248.1"/>
    <property type="match status" value="1"/>
</dbReference>
<dbReference type="InterPro" id="IPR016195">
    <property type="entry name" value="Pol/histidinol_Pase-like"/>
</dbReference>
<dbReference type="PANTHER" id="PTHR36928:SF1">
    <property type="entry name" value="PHOSPHATASE YCDX-RELATED"/>
    <property type="match status" value="1"/>
</dbReference>
<dbReference type="EMBL" id="JACHGR010000001">
    <property type="protein sequence ID" value="MBB6054141.1"/>
    <property type="molecule type" value="Genomic_DNA"/>
</dbReference>
<feature type="binding site" evidence="4">
    <location>
        <position position="10"/>
    </location>
    <ligand>
        <name>Zn(2+)</name>
        <dbReference type="ChEBI" id="CHEBI:29105"/>
        <label>1</label>
    </ligand>
</feature>
<dbReference type="GO" id="GO:0016791">
    <property type="term" value="F:phosphatase activity"/>
    <property type="evidence" value="ECO:0007669"/>
    <property type="project" value="UniProtKB-UniRule"/>
</dbReference>
<comment type="similarity">
    <text evidence="4">Belongs to the PHP family.</text>
</comment>
<evidence type="ECO:0000313" key="6">
    <source>
        <dbReference type="EMBL" id="MBB6054141.1"/>
    </source>
</evidence>
<dbReference type="GO" id="GO:0008270">
    <property type="term" value="F:zinc ion binding"/>
    <property type="evidence" value="ECO:0007669"/>
    <property type="project" value="UniProtKB-UniRule"/>
</dbReference>
<evidence type="ECO:0000256" key="4">
    <source>
        <dbReference type="HAMAP-Rule" id="MF_01561"/>
    </source>
</evidence>
<proteinExistence type="inferred from homology"/>
<dbReference type="SUPFAM" id="SSF89550">
    <property type="entry name" value="PHP domain-like"/>
    <property type="match status" value="1"/>
</dbReference>
<dbReference type="CDD" id="cd07437">
    <property type="entry name" value="PHP_HisPPase_Ycdx_like"/>
    <property type="match status" value="1"/>
</dbReference>
<evidence type="ECO:0000256" key="1">
    <source>
        <dbReference type="ARBA" id="ARBA00022723"/>
    </source>
</evidence>
<feature type="binding site" evidence="4">
    <location>
        <position position="195"/>
    </location>
    <ligand>
        <name>Zn(2+)</name>
        <dbReference type="ChEBI" id="CHEBI:29105"/>
        <label>2</label>
    </ligand>
</feature>
<feature type="binding site" evidence="4">
    <location>
        <position position="8"/>
    </location>
    <ligand>
        <name>Zn(2+)</name>
        <dbReference type="ChEBI" id="CHEBI:29105"/>
        <label>1</label>
    </ligand>
</feature>
<dbReference type="PANTHER" id="PTHR36928">
    <property type="entry name" value="PHOSPHATASE YCDX-RELATED"/>
    <property type="match status" value="1"/>
</dbReference>
<evidence type="ECO:0000256" key="2">
    <source>
        <dbReference type="ARBA" id="ARBA00022801"/>
    </source>
</evidence>
<organism evidence="6 7">
    <name type="scientific">Tolumonas osonensis</name>
    <dbReference type="NCBI Taxonomy" id="675874"/>
    <lineage>
        <taxon>Bacteria</taxon>
        <taxon>Pseudomonadati</taxon>
        <taxon>Pseudomonadota</taxon>
        <taxon>Gammaproteobacteria</taxon>
        <taxon>Aeromonadales</taxon>
        <taxon>Aeromonadaceae</taxon>
        <taxon>Tolumonas</taxon>
    </lineage>
</organism>
<feature type="binding site" evidence="4">
    <location>
        <position position="102"/>
    </location>
    <ligand>
        <name>Zn(2+)</name>
        <dbReference type="ChEBI" id="CHEBI:29105"/>
        <label>3</label>
    </ligand>
</feature>
<dbReference type="Proteomes" id="UP000585721">
    <property type="component" value="Unassembled WGS sequence"/>
</dbReference>
<comment type="cofactor">
    <cofactor evidence="4">
        <name>Zn(2+)</name>
        <dbReference type="ChEBI" id="CHEBI:29105"/>
    </cofactor>
    <text evidence="4">Binds 3 Zn(2+) ions per subunit.</text>
</comment>
<accession>A0A841GFV6</accession>
<feature type="binding site" evidence="4">
    <location>
        <position position="193"/>
    </location>
    <ligand>
        <name>Zn(2+)</name>
        <dbReference type="ChEBI" id="CHEBI:29105"/>
        <label>1</label>
    </ligand>
</feature>
<feature type="binding site" evidence="4">
    <location>
        <position position="41"/>
    </location>
    <ligand>
        <name>Zn(2+)</name>
        <dbReference type="ChEBI" id="CHEBI:29105"/>
        <label>2</label>
    </ligand>
</feature>
<dbReference type="InterPro" id="IPR003141">
    <property type="entry name" value="Pol/His_phosphatase_N"/>
</dbReference>
<evidence type="ECO:0000259" key="5">
    <source>
        <dbReference type="SMART" id="SM00481"/>
    </source>
</evidence>
<evidence type="ECO:0000313" key="7">
    <source>
        <dbReference type="Proteomes" id="UP000585721"/>
    </source>
</evidence>
<feature type="binding site" evidence="4">
    <location>
        <position position="74"/>
    </location>
    <ligand>
        <name>Zn(2+)</name>
        <dbReference type="ChEBI" id="CHEBI:29105"/>
        <label>1</label>
    </ligand>
</feature>
<feature type="domain" description="Polymerase/histidinol phosphatase N-terminal" evidence="5">
    <location>
        <begin position="5"/>
        <end position="79"/>
    </location>
</feature>
<dbReference type="InterPro" id="IPR050243">
    <property type="entry name" value="PHP_phosphatase"/>
</dbReference>
<keyword evidence="3 4" id="KW-0862">Zinc</keyword>
<keyword evidence="7" id="KW-1185">Reference proteome</keyword>
<dbReference type="RefSeq" id="WP_188024971.1">
    <property type="nucleotide sequence ID" value="NZ_JACHGR010000001.1"/>
</dbReference>
<dbReference type="GO" id="GO:0071978">
    <property type="term" value="P:bacterial-type flagellum-dependent swarming motility"/>
    <property type="evidence" value="ECO:0007669"/>
    <property type="project" value="TreeGrafter"/>
</dbReference>
<gene>
    <name evidence="6" type="ORF">HNR75_000006</name>
</gene>
<dbReference type="GO" id="GO:0005829">
    <property type="term" value="C:cytosol"/>
    <property type="evidence" value="ECO:0007669"/>
    <property type="project" value="TreeGrafter"/>
</dbReference>
<feature type="binding site" evidence="4">
    <location>
        <position position="74"/>
    </location>
    <ligand>
        <name>Zn(2+)</name>
        <dbReference type="ChEBI" id="CHEBI:29105"/>
        <label>3</label>
    </ligand>
</feature>
<dbReference type="HAMAP" id="MF_01561">
    <property type="entry name" value="YcdX_phosphat"/>
    <property type="match status" value="1"/>
</dbReference>
<dbReference type="Gene3D" id="3.20.20.140">
    <property type="entry name" value="Metal-dependent hydrolases"/>
    <property type="match status" value="1"/>
</dbReference>
<sequence>MRYQVDTHTHTLASTHAYSTIHDYIAEAKRKGIVLFATTDHGPDMADAPHAWHFINSRVIPRMVDGVGILRGIEANIKDEFGEIDCNDRMLNELDIILAGFHEQVFAPKDRDTNTRAMINAMKKGLVHVITHPGNPKFPIDIHAVAEAAAKYNVALEINNSSFLHSRVGSDVNCTAIAKAVRDAGGWVSLGSDSHIAFSLGDLEMSQAILDDVDFPADRVLNRSPRVLLDFLESRGMPHIPEFAGL</sequence>
<keyword evidence="2 4" id="KW-0378">Hydrolase</keyword>
<dbReference type="InterPro" id="IPR004013">
    <property type="entry name" value="PHP_dom"/>
</dbReference>
<feature type="binding site" evidence="4">
    <location>
        <position position="16"/>
    </location>
    <ligand>
        <name>Zn(2+)</name>
        <dbReference type="ChEBI" id="CHEBI:29105"/>
        <label>2</label>
    </ligand>
</feature>
<dbReference type="Pfam" id="PF02811">
    <property type="entry name" value="PHP"/>
    <property type="match status" value="1"/>
</dbReference>
<comment type="caution">
    <text evidence="6">The sequence shown here is derived from an EMBL/GenBank/DDBJ whole genome shotgun (WGS) entry which is preliminary data.</text>
</comment>
<dbReference type="FunFam" id="3.20.20.140:FF:000008">
    <property type="entry name" value="Probable phosphatase YcdX"/>
    <property type="match status" value="1"/>
</dbReference>
<dbReference type="InterPro" id="IPR023710">
    <property type="entry name" value="Phosphatase_YcdX_put"/>
</dbReference>
<name>A0A841GFV6_9GAMM</name>
<keyword evidence="1 4" id="KW-0479">Metal-binding</keyword>
<dbReference type="AlphaFoldDB" id="A0A841GFV6"/>
<protein>
    <submittedName>
        <fullName evidence="6">Putative hydrolase</fullName>
    </submittedName>
</protein>
<reference evidence="6 7" key="1">
    <citation type="submission" date="2020-08" db="EMBL/GenBank/DDBJ databases">
        <title>Genomic Encyclopedia of Type Strains, Phase IV (KMG-IV): sequencing the most valuable type-strain genomes for metagenomic binning, comparative biology and taxonomic classification.</title>
        <authorList>
            <person name="Goeker M."/>
        </authorList>
    </citation>
    <scope>NUCLEOTIDE SEQUENCE [LARGE SCALE GENOMIC DNA]</scope>
    <source>
        <strain evidence="6 7">DSM 22975</strain>
    </source>
</reference>
<evidence type="ECO:0000256" key="3">
    <source>
        <dbReference type="ARBA" id="ARBA00022833"/>
    </source>
</evidence>
<feature type="binding site" evidence="4">
    <location>
        <position position="132"/>
    </location>
    <ligand>
        <name>Zn(2+)</name>
        <dbReference type="ChEBI" id="CHEBI:29105"/>
        <label>3</label>
    </ligand>
</feature>